<dbReference type="Pfam" id="PF00165">
    <property type="entry name" value="HTH_AraC"/>
    <property type="match status" value="1"/>
</dbReference>
<dbReference type="PROSITE" id="PS01124">
    <property type="entry name" value="HTH_ARAC_FAMILY_2"/>
    <property type="match status" value="1"/>
</dbReference>
<comment type="caution">
    <text evidence="4">The sequence shown here is derived from an EMBL/GenBank/DDBJ whole genome shotgun (WGS) entry which is preliminary data.</text>
</comment>
<evidence type="ECO:0000256" key="2">
    <source>
        <dbReference type="ARBA" id="ARBA00023163"/>
    </source>
</evidence>
<gene>
    <name evidence="4" type="ORF">M5X16_18235</name>
</gene>
<keyword evidence="1" id="KW-0805">Transcription regulation</keyword>
<dbReference type="GeneID" id="95379101"/>
<reference evidence="4 5" key="1">
    <citation type="submission" date="2022-05" db="EMBL/GenBank/DDBJ databases">
        <title>Genome Sequencing of Bee-Associated Microbes.</title>
        <authorList>
            <person name="Dunlap C."/>
        </authorList>
    </citation>
    <scope>NUCLEOTIDE SEQUENCE [LARGE SCALE GENOMIC DNA]</scope>
    <source>
        <strain evidence="4 5">NRRL B-23120</strain>
    </source>
</reference>
<proteinExistence type="predicted"/>
<evidence type="ECO:0000256" key="1">
    <source>
        <dbReference type="ARBA" id="ARBA00023015"/>
    </source>
</evidence>
<organism evidence="4 5">
    <name type="scientific">Paenibacillus chitinolyticus</name>
    <dbReference type="NCBI Taxonomy" id="79263"/>
    <lineage>
        <taxon>Bacteria</taxon>
        <taxon>Bacillati</taxon>
        <taxon>Bacillota</taxon>
        <taxon>Bacilli</taxon>
        <taxon>Bacillales</taxon>
        <taxon>Paenibacillaceae</taxon>
        <taxon>Paenibacillus</taxon>
    </lineage>
</organism>
<dbReference type="EMBL" id="JAMDMJ010000023">
    <property type="protein sequence ID" value="MCY9597706.1"/>
    <property type="molecule type" value="Genomic_DNA"/>
</dbReference>
<sequence length="34" mass="3976">MKIFDVARLSGYQSPKHFMLVCKQKTGQTPGEYW</sequence>
<accession>A0ABT4FGR7</accession>
<feature type="domain" description="HTH araC/xylS-type" evidence="3">
    <location>
        <begin position="1"/>
        <end position="34"/>
    </location>
</feature>
<name>A0ABT4FGR7_9BACL</name>
<dbReference type="Gene3D" id="1.10.10.60">
    <property type="entry name" value="Homeodomain-like"/>
    <property type="match status" value="1"/>
</dbReference>
<keyword evidence="2" id="KW-0804">Transcription</keyword>
<protein>
    <submittedName>
        <fullName evidence="4">AraC family transcriptional regulator</fullName>
    </submittedName>
</protein>
<dbReference type="Proteomes" id="UP001527202">
    <property type="component" value="Unassembled WGS sequence"/>
</dbReference>
<evidence type="ECO:0000259" key="3">
    <source>
        <dbReference type="PROSITE" id="PS01124"/>
    </source>
</evidence>
<evidence type="ECO:0000313" key="5">
    <source>
        <dbReference type="Proteomes" id="UP001527202"/>
    </source>
</evidence>
<dbReference type="SUPFAM" id="SSF46689">
    <property type="entry name" value="Homeodomain-like"/>
    <property type="match status" value="1"/>
</dbReference>
<evidence type="ECO:0000313" key="4">
    <source>
        <dbReference type="EMBL" id="MCY9597706.1"/>
    </source>
</evidence>
<dbReference type="RefSeq" id="WP_241688862.1">
    <property type="nucleotide sequence ID" value="NZ_CP026520.1"/>
</dbReference>
<dbReference type="InterPro" id="IPR009057">
    <property type="entry name" value="Homeodomain-like_sf"/>
</dbReference>
<keyword evidence="5" id="KW-1185">Reference proteome</keyword>
<dbReference type="InterPro" id="IPR018060">
    <property type="entry name" value="HTH_AraC"/>
</dbReference>